<sequence>MDAELRPEKRGPALVECPDSAIRNRLRFSGQAAKGCSRVACKG</sequence>
<name>A0A7W6HL53_9HYPH</name>
<protein>
    <submittedName>
        <fullName evidence="1">Uncharacterized protein</fullName>
    </submittedName>
</protein>
<dbReference type="AlphaFoldDB" id="A0A7W6HL53"/>
<evidence type="ECO:0000313" key="2">
    <source>
        <dbReference type="Proteomes" id="UP000544107"/>
    </source>
</evidence>
<reference evidence="1 2" key="1">
    <citation type="submission" date="2020-08" db="EMBL/GenBank/DDBJ databases">
        <title>Genomic Encyclopedia of Type Strains, Phase IV (KMG-IV): sequencing the most valuable type-strain genomes for metagenomic binning, comparative biology and taxonomic classification.</title>
        <authorList>
            <person name="Goeker M."/>
        </authorList>
    </citation>
    <scope>NUCLEOTIDE SEQUENCE [LARGE SCALE GENOMIC DNA]</scope>
    <source>
        <strain evidence="1 2">DSM 100021</strain>
    </source>
</reference>
<dbReference type="Proteomes" id="UP000544107">
    <property type="component" value="Unassembled WGS sequence"/>
</dbReference>
<organism evidence="1 2">
    <name type="scientific">Allorhizobium taibaishanense</name>
    <dbReference type="NCBI Taxonomy" id="887144"/>
    <lineage>
        <taxon>Bacteria</taxon>
        <taxon>Pseudomonadati</taxon>
        <taxon>Pseudomonadota</taxon>
        <taxon>Alphaproteobacteria</taxon>
        <taxon>Hyphomicrobiales</taxon>
        <taxon>Rhizobiaceae</taxon>
        <taxon>Rhizobium/Agrobacterium group</taxon>
        <taxon>Allorhizobium</taxon>
    </lineage>
</organism>
<gene>
    <name evidence="1" type="ORF">GGQ71_001266</name>
</gene>
<dbReference type="EMBL" id="JACIED010000002">
    <property type="protein sequence ID" value="MBB4007003.1"/>
    <property type="molecule type" value="Genomic_DNA"/>
</dbReference>
<evidence type="ECO:0000313" key="1">
    <source>
        <dbReference type="EMBL" id="MBB4007003.1"/>
    </source>
</evidence>
<accession>A0A7W6HL53</accession>
<comment type="caution">
    <text evidence="1">The sequence shown here is derived from an EMBL/GenBank/DDBJ whole genome shotgun (WGS) entry which is preliminary data.</text>
</comment>
<proteinExistence type="predicted"/>